<name>A0ABQ9D0P4_9PASS</name>
<comment type="caution">
    <text evidence="1">The sequence shown here is derived from an EMBL/GenBank/DDBJ whole genome shotgun (WGS) entry which is preliminary data.</text>
</comment>
<gene>
    <name evidence="1" type="ORF">WISP_93393</name>
</gene>
<organism evidence="1 2">
    <name type="scientific">Willisornis vidua</name>
    <name type="common">Xingu scale-backed antbird</name>
    <dbReference type="NCBI Taxonomy" id="1566151"/>
    <lineage>
        <taxon>Eukaryota</taxon>
        <taxon>Metazoa</taxon>
        <taxon>Chordata</taxon>
        <taxon>Craniata</taxon>
        <taxon>Vertebrata</taxon>
        <taxon>Euteleostomi</taxon>
        <taxon>Archelosauria</taxon>
        <taxon>Archosauria</taxon>
        <taxon>Dinosauria</taxon>
        <taxon>Saurischia</taxon>
        <taxon>Theropoda</taxon>
        <taxon>Coelurosauria</taxon>
        <taxon>Aves</taxon>
        <taxon>Neognathae</taxon>
        <taxon>Neoaves</taxon>
        <taxon>Telluraves</taxon>
        <taxon>Australaves</taxon>
        <taxon>Passeriformes</taxon>
        <taxon>Thamnophilidae</taxon>
        <taxon>Willisornis</taxon>
    </lineage>
</organism>
<reference evidence="1" key="1">
    <citation type="submission" date="2019-10" db="EMBL/GenBank/DDBJ databases">
        <authorList>
            <person name="Soares A.E.R."/>
            <person name="Aleixo A."/>
            <person name="Schneider P."/>
            <person name="Miyaki C.Y."/>
            <person name="Schneider M.P."/>
            <person name="Mello C."/>
            <person name="Vasconcelos A.T.R."/>
        </authorList>
    </citation>
    <scope>NUCLEOTIDE SEQUENCE</scope>
    <source>
        <tissue evidence="1">Muscle</tissue>
    </source>
</reference>
<proteinExistence type="predicted"/>
<evidence type="ECO:0000313" key="2">
    <source>
        <dbReference type="Proteomes" id="UP001145742"/>
    </source>
</evidence>
<evidence type="ECO:0000313" key="1">
    <source>
        <dbReference type="EMBL" id="KAJ7413027.1"/>
    </source>
</evidence>
<sequence>MSDMEPIPEGFSGIAQKMFILHVFTGIKAQQEKDGKKEPPDPKLSCASKESFLHQNYGDFMDVKGNKPKECGFGAVLYVVMLVDSKIPVQLRKDVEELEHVQRRAMRLVKGLEHKSYEERLRKLGLFLLKKRRLRGDRITLYSYLRGGCSQGSGLGLVLFNISIDDLDEGIEDTLSEFVDDTKLNGSVDLLEGRKALQRNLDRLD</sequence>
<accession>A0ABQ9D0P4</accession>
<evidence type="ECO:0008006" key="3">
    <source>
        <dbReference type="Google" id="ProtNLM"/>
    </source>
</evidence>
<dbReference type="EMBL" id="WHWB01034177">
    <property type="protein sequence ID" value="KAJ7413027.1"/>
    <property type="molecule type" value="Genomic_DNA"/>
</dbReference>
<dbReference type="Proteomes" id="UP001145742">
    <property type="component" value="Unassembled WGS sequence"/>
</dbReference>
<keyword evidence="2" id="KW-1185">Reference proteome</keyword>
<protein>
    <recommendedName>
        <fullName evidence="3">Reverse transcriptase domain-containing protein</fullName>
    </recommendedName>
</protein>